<accession>A0A7J6TJZ4</accession>
<name>A0A7J6TJZ4_PEROL</name>
<sequence length="145" mass="15856">MKFFTTYLIATMVNTSVQFISKFSLVSPAANITADINEAGIEYTILASLFTNQPLVSARYPLSGGPEKYIVDFAAVDGGFLSDFQVLANNLGFELSVITVDGPGYFNIRTQLQGLLFIREALPLPQGAYVYENDGLKMTVELTSH</sequence>
<dbReference type="EMBL" id="JABANM010014975">
    <property type="protein sequence ID" value="KAF4731820.1"/>
    <property type="molecule type" value="Genomic_DNA"/>
</dbReference>
<protein>
    <submittedName>
        <fullName evidence="2">Uncharacterized protein</fullName>
    </submittedName>
</protein>
<reference evidence="3 4" key="1">
    <citation type="submission" date="2020-04" db="EMBL/GenBank/DDBJ databases">
        <title>Perkinsus olseni comparative genomics.</title>
        <authorList>
            <person name="Bogema D.R."/>
        </authorList>
    </citation>
    <scope>NUCLEOTIDE SEQUENCE [LARGE SCALE GENOMIC DNA]</scope>
    <source>
        <strain evidence="1">ATCC PRA-205</strain>
        <strain evidence="2 3">ATCC PRA-207</strain>
    </source>
</reference>
<keyword evidence="3" id="KW-1185">Reference proteome</keyword>
<gene>
    <name evidence="1" type="ORF">FOZ62_007615</name>
    <name evidence="2" type="ORF">FOZ63_009797</name>
</gene>
<proteinExistence type="predicted"/>
<evidence type="ECO:0000313" key="1">
    <source>
        <dbReference type="EMBL" id="KAF4731820.1"/>
    </source>
</evidence>
<dbReference type="Proteomes" id="UP000553632">
    <property type="component" value="Unassembled WGS sequence"/>
</dbReference>
<organism evidence="2 3">
    <name type="scientific">Perkinsus olseni</name>
    <name type="common">Perkinsus atlanticus</name>
    <dbReference type="NCBI Taxonomy" id="32597"/>
    <lineage>
        <taxon>Eukaryota</taxon>
        <taxon>Sar</taxon>
        <taxon>Alveolata</taxon>
        <taxon>Perkinsozoa</taxon>
        <taxon>Perkinsea</taxon>
        <taxon>Perkinsida</taxon>
        <taxon>Perkinsidae</taxon>
        <taxon>Perkinsus</taxon>
    </lineage>
</organism>
<dbReference type="AlphaFoldDB" id="A0A7J6TJZ4"/>
<evidence type="ECO:0000313" key="3">
    <source>
        <dbReference type="Proteomes" id="UP000553632"/>
    </source>
</evidence>
<evidence type="ECO:0000313" key="4">
    <source>
        <dbReference type="Proteomes" id="UP000574390"/>
    </source>
</evidence>
<dbReference type="Proteomes" id="UP000574390">
    <property type="component" value="Unassembled WGS sequence"/>
</dbReference>
<dbReference type="EMBL" id="JABANO010010420">
    <property type="protein sequence ID" value="KAF4745201.1"/>
    <property type="molecule type" value="Genomic_DNA"/>
</dbReference>
<evidence type="ECO:0000313" key="2">
    <source>
        <dbReference type="EMBL" id="KAF4745201.1"/>
    </source>
</evidence>
<comment type="caution">
    <text evidence="2">The sequence shown here is derived from an EMBL/GenBank/DDBJ whole genome shotgun (WGS) entry which is preliminary data.</text>
</comment>